<evidence type="ECO:0000313" key="3">
    <source>
        <dbReference type="Proteomes" id="UP000031524"/>
    </source>
</evidence>
<dbReference type="HOGENOM" id="CLU_1072478_0_0_11"/>
<dbReference type="KEGG" id="chm:B842_07645"/>
<proteinExistence type="predicted"/>
<dbReference type="Pfam" id="PF24832">
    <property type="entry name" value="DUF7716"/>
    <property type="match status" value="1"/>
</dbReference>
<organism evidence="2 3">
    <name type="scientific">Corynebacterium humireducens NBRC 106098 = DSM 45392</name>
    <dbReference type="NCBI Taxonomy" id="1223515"/>
    <lineage>
        <taxon>Bacteria</taxon>
        <taxon>Bacillati</taxon>
        <taxon>Actinomycetota</taxon>
        <taxon>Actinomycetes</taxon>
        <taxon>Mycobacteriales</taxon>
        <taxon>Corynebacteriaceae</taxon>
        <taxon>Corynebacterium</taxon>
    </lineage>
</organism>
<evidence type="ECO:0000313" key="2">
    <source>
        <dbReference type="EMBL" id="AJE33378.1"/>
    </source>
</evidence>
<gene>
    <name evidence="2" type="ORF">B842_07645</name>
</gene>
<sequence length="259" mass="28658">MLETGRTHPLADIIDTVLADPTSGSGWCLYTGPGMTPGEYLVDEYPEVGDDDTETYPPAVRERGLDYFLSGQMCEDVILNLDHQGSPLDEELCARALRFYSERDTFLPVEPVPHLRTLSRIVGRVGEYPAVTDAHLSPVVRLRVRKLLGRETADTLVALQGRELSPDIRIDLAGWTDTPYRRVAVSGTGDTWAVRATDGHVVFRDGADAAVDLQIGVEDFLRVADLWGQCGDADTGEFLRAVAPLLPVPVEQWRWPCRL</sequence>
<dbReference type="AlphaFoldDB" id="A0A0B5DB52"/>
<dbReference type="InterPro" id="IPR056133">
    <property type="entry name" value="DUF7716"/>
</dbReference>
<dbReference type="RefSeq" id="WP_052437820.1">
    <property type="nucleotide sequence ID" value="NZ_BCSU01000017.1"/>
</dbReference>
<accession>A0A0B5DB52</accession>
<protein>
    <recommendedName>
        <fullName evidence="1">DUF7716 domain-containing protein</fullName>
    </recommendedName>
</protein>
<keyword evidence="3" id="KW-1185">Reference proteome</keyword>
<dbReference type="OrthoDB" id="2082227at2"/>
<feature type="domain" description="DUF7716" evidence="1">
    <location>
        <begin position="16"/>
        <end position="108"/>
    </location>
</feature>
<dbReference type="STRING" id="1223515.B842_07645"/>
<evidence type="ECO:0000259" key="1">
    <source>
        <dbReference type="Pfam" id="PF24832"/>
    </source>
</evidence>
<dbReference type="Proteomes" id="UP000031524">
    <property type="component" value="Chromosome"/>
</dbReference>
<name>A0A0B5DB52_9CORY</name>
<dbReference type="EMBL" id="CP005286">
    <property type="protein sequence ID" value="AJE33378.1"/>
    <property type="molecule type" value="Genomic_DNA"/>
</dbReference>
<reference evidence="2 3" key="1">
    <citation type="submission" date="2013-04" db="EMBL/GenBank/DDBJ databases">
        <title>Complete genome sequence of Corynebacterium humireducens DSM 45392(T), isolated from a wastewater-fed microbial fuel cell.</title>
        <authorList>
            <person name="Ruckert C."/>
            <person name="Albersmeier A."/>
            <person name="Kalinowski J."/>
        </authorList>
    </citation>
    <scope>NUCLEOTIDE SEQUENCE [LARGE SCALE GENOMIC DNA]</scope>
    <source>
        <strain evidence="3">MFC-5</strain>
    </source>
</reference>